<accession>A0A3S5CDG6</accession>
<proteinExistence type="predicted"/>
<evidence type="ECO:0000313" key="1">
    <source>
        <dbReference type="EMBL" id="VEL11993.1"/>
    </source>
</evidence>
<protein>
    <submittedName>
        <fullName evidence="1">Uncharacterized protein</fullName>
    </submittedName>
</protein>
<dbReference type="Proteomes" id="UP000784294">
    <property type="component" value="Unassembled WGS sequence"/>
</dbReference>
<sequence length="130" mass="14748">MRIWKLGYNLFQEGNDRLESWLTTDVEEFTQNSAARFNINFCKSPSKRPKCVEENGKLQRGQMLGQLVSHSFLLPSHISIPSPPPLPSYPYPRLFACLPPLLSFCSPSSIFQLPVIWGSTVRLPLIRSAN</sequence>
<organism evidence="1 2">
    <name type="scientific">Protopolystoma xenopodis</name>
    <dbReference type="NCBI Taxonomy" id="117903"/>
    <lineage>
        <taxon>Eukaryota</taxon>
        <taxon>Metazoa</taxon>
        <taxon>Spiralia</taxon>
        <taxon>Lophotrochozoa</taxon>
        <taxon>Platyhelminthes</taxon>
        <taxon>Monogenea</taxon>
        <taxon>Polyopisthocotylea</taxon>
        <taxon>Polystomatidea</taxon>
        <taxon>Polystomatidae</taxon>
        <taxon>Protopolystoma</taxon>
    </lineage>
</organism>
<keyword evidence="2" id="KW-1185">Reference proteome</keyword>
<dbReference type="AlphaFoldDB" id="A0A3S5CDG6"/>
<evidence type="ECO:0000313" key="2">
    <source>
        <dbReference type="Proteomes" id="UP000784294"/>
    </source>
</evidence>
<name>A0A3S5CDG6_9PLAT</name>
<comment type="caution">
    <text evidence="1">The sequence shown here is derived from an EMBL/GenBank/DDBJ whole genome shotgun (WGS) entry which is preliminary data.</text>
</comment>
<reference evidence="1" key="1">
    <citation type="submission" date="2018-11" db="EMBL/GenBank/DDBJ databases">
        <authorList>
            <consortium name="Pathogen Informatics"/>
        </authorList>
    </citation>
    <scope>NUCLEOTIDE SEQUENCE</scope>
</reference>
<gene>
    <name evidence="1" type="ORF">PXEA_LOCUS5433</name>
</gene>
<dbReference type="EMBL" id="CAAALY010013458">
    <property type="protein sequence ID" value="VEL11993.1"/>
    <property type="molecule type" value="Genomic_DNA"/>
</dbReference>